<dbReference type="EMBL" id="FLRD01000145">
    <property type="protein sequence ID" value="SBT47339.1"/>
    <property type="molecule type" value="Genomic_DNA"/>
</dbReference>
<accession>A0A1A8ZW30</accession>
<evidence type="ECO:0000313" key="3">
    <source>
        <dbReference type="Proteomes" id="UP000078550"/>
    </source>
</evidence>
<reference evidence="3 4" key="2">
    <citation type="submission" date="2016-05" db="EMBL/GenBank/DDBJ databases">
        <authorList>
            <person name="Naeem Raeece"/>
        </authorList>
    </citation>
    <scope>NUCLEOTIDE SEQUENCE [LARGE SCALE GENOMIC DNA]</scope>
</reference>
<evidence type="ECO:0000313" key="4">
    <source>
        <dbReference type="Proteomes" id="UP000078555"/>
    </source>
</evidence>
<dbReference type="AlphaFoldDB" id="A0A1A8ZW30"/>
<sequence length="76" mass="8723">MRDGVTRDINSTLYNYAILRLHALKKKKKKNQANVNGIGKNVKRLWLLRDLEERSSAGAKTDPPPPPHFFPSFFCL</sequence>
<dbReference type="EMBL" id="FLRE01000189">
    <property type="protein sequence ID" value="SBT48047.1"/>
    <property type="molecule type" value="Genomic_DNA"/>
</dbReference>
<reference evidence="2" key="1">
    <citation type="submission" date="2016-05" db="EMBL/GenBank/DDBJ databases">
        <authorList>
            <person name="Lavstsen T."/>
            <person name="Jespersen J.S."/>
        </authorList>
    </citation>
    <scope>NUCLEOTIDE SEQUENCE [LARGE SCALE GENOMIC DNA]</scope>
</reference>
<proteinExistence type="predicted"/>
<organism evidence="2 3">
    <name type="scientific">Plasmodium ovale wallikeri</name>
    <dbReference type="NCBI Taxonomy" id="864142"/>
    <lineage>
        <taxon>Eukaryota</taxon>
        <taxon>Sar</taxon>
        <taxon>Alveolata</taxon>
        <taxon>Apicomplexa</taxon>
        <taxon>Aconoidasida</taxon>
        <taxon>Haemosporida</taxon>
        <taxon>Plasmodiidae</taxon>
        <taxon>Plasmodium</taxon>
        <taxon>Plasmodium (Plasmodium)</taxon>
    </lineage>
</organism>
<name>A0A1A8ZW30_PLAOA</name>
<keyword evidence="4" id="KW-1185">Reference proteome</keyword>
<dbReference type="Proteomes" id="UP000078550">
    <property type="component" value="Unassembled WGS sequence"/>
</dbReference>
<evidence type="ECO:0000313" key="2">
    <source>
        <dbReference type="EMBL" id="SBT48047.1"/>
    </source>
</evidence>
<evidence type="ECO:0000313" key="1">
    <source>
        <dbReference type="EMBL" id="SBT47339.1"/>
    </source>
</evidence>
<dbReference type="Proteomes" id="UP000078555">
    <property type="component" value="Unassembled WGS sequence"/>
</dbReference>
<gene>
    <name evidence="1" type="ORF">POVWA1_055550</name>
    <name evidence="2" type="ORF">POVWA2_055250</name>
</gene>
<protein>
    <submittedName>
        <fullName evidence="2">Uncharacterized protein</fullName>
    </submittedName>
</protein>